<keyword evidence="2" id="KW-1185">Reference proteome</keyword>
<evidence type="ECO:0000313" key="2">
    <source>
        <dbReference type="Proteomes" id="UP001172083"/>
    </source>
</evidence>
<name>A0ABT8LFM6_9BACT</name>
<gene>
    <name evidence="1" type="ORF">QQ020_31280</name>
</gene>
<evidence type="ECO:0000313" key="1">
    <source>
        <dbReference type="EMBL" id="MDN5216594.1"/>
    </source>
</evidence>
<organism evidence="1 2">
    <name type="scientific">Agaribacillus aureus</name>
    <dbReference type="NCBI Taxonomy" id="3051825"/>
    <lineage>
        <taxon>Bacteria</taxon>
        <taxon>Pseudomonadati</taxon>
        <taxon>Bacteroidota</taxon>
        <taxon>Cytophagia</taxon>
        <taxon>Cytophagales</taxon>
        <taxon>Splendidivirgaceae</taxon>
        <taxon>Agaribacillus</taxon>
    </lineage>
</organism>
<reference evidence="1" key="1">
    <citation type="submission" date="2023-06" db="EMBL/GenBank/DDBJ databases">
        <title>Genomic of Agaribacillus aureum.</title>
        <authorList>
            <person name="Wang G."/>
        </authorList>
    </citation>
    <scope>NUCLEOTIDE SEQUENCE</scope>
    <source>
        <strain evidence="1">BMA12</strain>
    </source>
</reference>
<accession>A0ABT8LFM6</accession>
<comment type="caution">
    <text evidence="1">The sequence shown here is derived from an EMBL/GenBank/DDBJ whole genome shotgun (WGS) entry which is preliminary data.</text>
</comment>
<proteinExistence type="predicted"/>
<sequence length="89" mass="9828">MPSIPSQNEILIALTAAGKAHHDYQENMLNGKHDAQWPGWYAAYVLGRLGDFTSPSQLTGWLANTPSGDDWNTSAALYVLHQMENEGKQ</sequence>
<dbReference type="Proteomes" id="UP001172083">
    <property type="component" value="Unassembled WGS sequence"/>
</dbReference>
<protein>
    <submittedName>
        <fullName evidence="1">Uncharacterized protein</fullName>
    </submittedName>
</protein>
<dbReference type="EMBL" id="JAUJEB010000009">
    <property type="protein sequence ID" value="MDN5216594.1"/>
    <property type="molecule type" value="Genomic_DNA"/>
</dbReference>
<dbReference type="RefSeq" id="WP_346761926.1">
    <property type="nucleotide sequence ID" value="NZ_JAUJEB010000009.1"/>
</dbReference>